<dbReference type="AlphaFoldDB" id="A0A2B4RKV8"/>
<dbReference type="PANTHER" id="PTHR12984:SF3">
    <property type="entry name" value="N-TERMINAL KINASE-LIKE PROTEIN"/>
    <property type="match status" value="1"/>
</dbReference>
<dbReference type="PROSITE" id="PS50011">
    <property type="entry name" value="PROTEIN_KINASE_DOM"/>
    <property type="match status" value="1"/>
</dbReference>
<evidence type="ECO:0000259" key="6">
    <source>
        <dbReference type="PROSITE" id="PS50011"/>
    </source>
</evidence>
<comment type="similarity">
    <text evidence="1">Belongs to the protein kinase superfamily.</text>
</comment>
<keyword evidence="8" id="KW-1185">Reference proteome</keyword>
<feature type="compositionally biased region" description="Basic and acidic residues" evidence="5">
    <location>
        <begin position="882"/>
        <end position="895"/>
    </location>
</feature>
<dbReference type="EMBL" id="LSMT01000504">
    <property type="protein sequence ID" value="PFX16998.1"/>
    <property type="molecule type" value="Genomic_DNA"/>
</dbReference>
<dbReference type="SUPFAM" id="SSF56112">
    <property type="entry name" value="Protein kinase-like (PK-like)"/>
    <property type="match status" value="1"/>
</dbReference>
<evidence type="ECO:0000256" key="5">
    <source>
        <dbReference type="SAM" id="MobiDB-lite"/>
    </source>
</evidence>
<keyword evidence="7" id="KW-0418">Kinase</keyword>
<evidence type="ECO:0000313" key="8">
    <source>
        <dbReference type="Proteomes" id="UP000225706"/>
    </source>
</evidence>
<comment type="caution">
    <text evidence="7">The sequence shown here is derived from an EMBL/GenBank/DDBJ whole genome shotgun (WGS) entry which is preliminary data.</text>
</comment>
<feature type="compositionally biased region" description="Basic and acidic residues" evidence="5">
    <location>
        <begin position="652"/>
        <end position="668"/>
    </location>
</feature>
<feature type="region of interest" description="Disordered" evidence="5">
    <location>
        <begin position="586"/>
        <end position="668"/>
    </location>
</feature>
<dbReference type="Gene3D" id="1.10.510.10">
    <property type="entry name" value="Transferase(Phosphotransferase) domain 1"/>
    <property type="match status" value="1"/>
</dbReference>
<keyword evidence="7" id="KW-0808">Transferase</keyword>
<evidence type="ECO:0000256" key="3">
    <source>
        <dbReference type="ARBA" id="ARBA00042347"/>
    </source>
</evidence>
<name>A0A2B4RKV8_STYPI</name>
<dbReference type="OrthoDB" id="447103at2759"/>
<dbReference type="InterPro" id="IPR016024">
    <property type="entry name" value="ARM-type_fold"/>
</dbReference>
<sequence length="910" mass="100229">MQGLWSLIGKIGTGAAQNFPYEIGEKVGSLEDKSVWTLHEGKKKGTGEPVSVFVHDVKSSSEDKVQTAKLALRRLKTLRHPNIVRYIDALESDAVIYLVTEPVQPLEVLLSEVESSKADLAISWGIHQITAGLSFLTNDCSFIHGNVCMASVFVDIAGEWKLGGVDYLKPVDPPSNTEEPDLPRLPVLQVYEPPEGRKYSKGNKKAEKWSADMWGLGCLIWEVFNGPLSRTGSLKSVGKIPKNLVTDYVQLVGANPKSRPNPAKFLQECRNPGHYLKNSFVDTNLFLQELQIKEQKEQKEFFQSLSSSLDLFPQQYCKHRILPQLLNAYEYGSAGSAVLGPLFKVGKLLDTDEYQQKIVPCVVKLFSSTDRATRIHLLQQLDNFVQHLKPSTVDEQIFPHVALGFGDTIPAMREQTVKSMLLLASKLSEKTINNQLLKHFAKLQMDQEPGIRTNTTVCLGKIAVHLPPATRQKVLIPAFLRALRDPFPPARTAGVMGFLASAEYFSLKESALKILPALCTLTVDPERKVRDQVFKVIKMFLTKIEKASEDPESAMNQTAERAPESVATGSSWTGWAVSSLTSKLYRGGSASGGTTEPVDKSELGKGTRPAGETDDSKTRKDIPPGVKQATGGDKVEDPGSDSSGEWSGNEWNGHEWNDRQEPDIGDLRSDLLAAKEEIAALQNVEEQQCLRHPASLAADNDGAESGSDYGDWGENDDWSVDSFAPPSFFTSKSPLRRPENKKAVQQATGKSKLQKPSRFDEETPSSELLDGNSSQVPVVANDCVHDTRTPKIKSKAAQGALKSSQRSKVKRSADNPPQRTEADGDAWDVGDWGSFEEPSPGAQSNTKNTPDDGWGLSEKDAQDWSEDKSSIKAELLKKKREERRQRLQAQKEKRATGGKGPMKLGAVKMQ</sequence>
<gene>
    <name evidence="7" type="primary">scyl1</name>
    <name evidence="7" type="ORF">AWC38_SpisGene18706</name>
</gene>
<dbReference type="PANTHER" id="PTHR12984">
    <property type="entry name" value="SCY1-RELATED S/T PROTEIN KINASE-LIKE"/>
    <property type="match status" value="1"/>
</dbReference>
<evidence type="ECO:0000313" key="7">
    <source>
        <dbReference type="EMBL" id="PFX16998.1"/>
    </source>
</evidence>
<accession>A0A2B4RKV8</accession>
<organism evidence="7 8">
    <name type="scientific">Stylophora pistillata</name>
    <name type="common">Smooth cauliflower coral</name>
    <dbReference type="NCBI Taxonomy" id="50429"/>
    <lineage>
        <taxon>Eukaryota</taxon>
        <taxon>Metazoa</taxon>
        <taxon>Cnidaria</taxon>
        <taxon>Anthozoa</taxon>
        <taxon>Hexacorallia</taxon>
        <taxon>Scleractinia</taxon>
        <taxon>Astrocoeniina</taxon>
        <taxon>Pocilloporidae</taxon>
        <taxon>Stylophora</taxon>
    </lineage>
</organism>
<feature type="domain" description="Protein kinase" evidence="6">
    <location>
        <begin position="21"/>
        <end position="322"/>
    </location>
</feature>
<dbReference type="Proteomes" id="UP000225706">
    <property type="component" value="Unassembled WGS sequence"/>
</dbReference>
<evidence type="ECO:0000256" key="4">
    <source>
        <dbReference type="ARBA" id="ARBA00056114"/>
    </source>
</evidence>
<proteinExistence type="inferred from homology"/>
<dbReference type="STRING" id="50429.A0A2B4RKV8"/>
<feature type="region of interest" description="Disordered" evidence="5">
    <location>
        <begin position="547"/>
        <end position="570"/>
    </location>
</feature>
<dbReference type="Gene3D" id="3.30.200.20">
    <property type="entry name" value="Phosphorylase Kinase, domain 1"/>
    <property type="match status" value="1"/>
</dbReference>
<dbReference type="Gene3D" id="1.25.10.10">
    <property type="entry name" value="Leucine-rich Repeat Variant"/>
    <property type="match status" value="1"/>
</dbReference>
<evidence type="ECO:0000256" key="2">
    <source>
        <dbReference type="ARBA" id="ARBA00040972"/>
    </source>
</evidence>
<dbReference type="InterPro" id="IPR011009">
    <property type="entry name" value="Kinase-like_dom_sf"/>
</dbReference>
<dbReference type="GO" id="GO:0004672">
    <property type="term" value="F:protein kinase activity"/>
    <property type="evidence" value="ECO:0007669"/>
    <property type="project" value="InterPro"/>
</dbReference>
<dbReference type="GO" id="GO:0005524">
    <property type="term" value="F:ATP binding"/>
    <property type="evidence" value="ECO:0007669"/>
    <property type="project" value="InterPro"/>
</dbReference>
<dbReference type="InterPro" id="IPR000719">
    <property type="entry name" value="Prot_kinase_dom"/>
</dbReference>
<evidence type="ECO:0000256" key="1">
    <source>
        <dbReference type="ARBA" id="ARBA00038349"/>
    </source>
</evidence>
<feature type="compositionally biased region" description="Polar residues" evidence="5">
    <location>
        <begin position="640"/>
        <end position="650"/>
    </location>
</feature>
<reference evidence="8" key="1">
    <citation type="journal article" date="2017" name="bioRxiv">
        <title>Comparative analysis of the genomes of Stylophora pistillata and Acropora digitifera provides evidence for extensive differences between species of corals.</title>
        <authorList>
            <person name="Voolstra C.R."/>
            <person name="Li Y."/>
            <person name="Liew Y.J."/>
            <person name="Baumgarten S."/>
            <person name="Zoccola D."/>
            <person name="Flot J.-F."/>
            <person name="Tambutte S."/>
            <person name="Allemand D."/>
            <person name="Aranda M."/>
        </authorList>
    </citation>
    <scope>NUCLEOTIDE SEQUENCE [LARGE SCALE GENOMIC DNA]</scope>
</reference>
<dbReference type="SUPFAM" id="SSF48371">
    <property type="entry name" value="ARM repeat"/>
    <property type="match status" value="1"/>
</dbReference>
<dbReference type="InterPro" id="IPR011989">
    <property type="entry name" value="ARM-like"/>
</dbReference>
<dbReference type="Pfam" id="PF00069">
    <property type="entry name" value="Pkinase"/>
    <property type="match status" value="1"/>
</dbReference>
<feature type="region of interest" description="Disordered" evidence="5">
    <location>
        <begin position="692"/>
        <end position="910"/>
    </location>
</feature>
<feature type="compositionally biased region" description="Basic and acidic residues" evidence="5">
    <location>
        <begin position="857"/>
        <end position="876"/>
    </location>
</feature>
<comment type="function">
    <text evidence="4">Regulates COPI-mediated retrograde protein traffic at the interface between the Golgi apparatus and the endoplasmic reticulum. Involved in the maintenance of the Golgi apparatus morphology.</text>
</comment>
<protein>
    <recommendedName>
        <fullName evidence="2">N-terminal kinase-like protein</fullName>
    </recommendedName>
    <alternativeName>
        <fullName evidence="3">SCY1-like protein 1</fullName>
    </alternativeName>
</protein>
<dbReference type="InterPro" id="IPR051177">
    <property type="entry name" value="CIK-Related_Protein"/>
</dbReference>